<dbReference type="InterPro" id="IPR001299">
    <property type="entry name" value="Ependymin"/>
</dbReference>
<dbReference type="AlphaFoldDB" id="A0A1X7VN86"/>
<protein>
    <submittedName>
        <fullName evidence="2">Uncharacterized protein</fullName>
    </submittedName>
</protein>
<dbReference type="GO" id="GO:0005509">
    <property type="term" value="F:calcium ion binding"/>
    <property type="evidence" value="ECO:0007669"/>
    <property type="project" value="InterPro"/>
</dbReference>
<feature type="signal peptide" evidence="1">
    <location>
        <begin position="1"/>
        <end position="17"/>
    </location>
</feature>
<dbReference type="InParanoid" id="A0A1X7VN86"/>
<organism evidence="2">
    <name type="scientific">Amphimedon queenslandica</name>
    <name type="common">Sponge</name>
    <dbReference type="NCBI Taxonomy" id="400682"/>
    <lineage>
        <taxon>Eukaryota</taxon>
        <taxon>Metazoa</taxon>
        <taxon>Porifera</taxon>
        <taxon>Demospongiae</taxon>
        <taxon>Heteroscleromorpha</taxon>
        <taxon>Haplosclerida</taxon>
        <taxon>Niphatidae</taxon>
        <taxon>Amphimedon</taxon>
    </lineage>
</organism>
<dbReference type="GO" id="GO:0007160">
    <property type="term" value="P:cell-matrix adhesion"/>
    <property type="evidence" value="ECO:0007669"/>
    <property type="project" value="InterPro"/>
</dbReference>
<evidence type="ECO:0000313" key="2">
    <source>
        <dbReference type="EnsemblMetazoa" id="Aqu2.1.40858_001"/>
    </source>
</evidence>
<feature type="chain" id="PRO_5010886235" evidence="1">
    <location>
        <begin position="18"/>
        <end position="211"/>
    </location>
</feature>
<evidence type="ECO:0000256" key="1">
    <source>
        <dbReference type="SAM" id="SignalP"/>
    </source>
</evidence>
<dbReference type="Pfam" id="PF00811">
    <property type="entry name" value="Ependymin"/>
    <property type="match status" value="1"/>
</dbReference>
<sequence length="211" mass="24117">MKLAVIALVLFVAVANAQPQQRRCLYTPNGWTGYYRETNFDAGPGDISYRFAAVSYDAIRERIKIEEREEREGERPERIFKLYFYNEKIEYRVERDLCTKREINETFYHYGVLTSAQYYGNDFLGAEVGGLGVEVDQFGEQFESGGRYFASYAPIGTSEFQCVPLLEAFVNLRGPYSEQYNVHYEFLNITAVTTWPPGAFDIPTSCVGSAS</sequence>
<proteinExistence type="predicted"/>
<name>A0A1X7VN86_AMPQE</name>
<dbReference type="PANTHER" id="PTHR10697:SF1">
    <property type="entry name" value="MAMMALIAN EPENDYMIN-RELATED PROTEIN 1"/>
    <property type="match status" value="1"/>
</dbReference>
<dbReference type="GO" id="GO:0005576">
    <property type="term" value="C:extracellular region"/>
    <property type="evidence" value="ECO:0007669"/>
    <property type="project" value="InterPro"/>
</dbReference>
<reference evidence="2" key="1">
    <citation type="submission" date="2017-05" db="UniProtKB">
        <authorList>
            <consortium name="EnsemblMetazoa"/>
        </authorList>
    </citation>
    <scope>IDENTIFICATION</scope>
</reference>
<dbReference type="EnsemblMetazoa" id="Aqu2.1.40858_001">
    <property type="protein sequence ID" value="Aqu2.1.40858_001"/>
    <property type="gene ID" value="Aqu2.1.40858"/>
</dbReference>
<dbReference type="GO" id="GO:0005764">
    <property type="term" value="C:lysosome"/>
    <property type="evidence" value="ECO:0007669"/>
    <property type="project" value="TreeGrafter"/>
</dbReference>
<keyword evidence="1" id="KW-0732">Signal</keyword>
<accession>A0A1X7VN86</accession>
<dbReference type="PANTHER" id="PTHR10697">
    <property type="entry name" value="MAMMALIAN EPENDYMIN-RELATED PROTEIN 1"/>
    <property type="match status" value="1"/>
</dbReference>